<name>A0ABZ2BS35_9RHOB</name>
<dbReference type="PANTHER" id="PTHR41878:SF1">
    <property type="entry name" value="TNPR PROTEIN"/>
    <property type="match status" value="1"/>
</dbReference>
<dbReference type="SUPFAM" id="SSF159941">
    <property type="entry name" value="MM3350-like"/>
    <property type="match status" value="1"/>
</dbReference>
<feature type="domain" description="Plasmid pRiA4b Orf3-like" evidence="1">
    <location>
        <begin position="7"/>
        <end position="89"/>
    </location>
</feature>
<accession>A0ABZ2BS35</accession>
<reference evidence="3" key="1">
    <citation type="submission" date="2024-01" db="EMBL/GenBank/DDBJ databases">
        <title>Roseobacter fucihabitans sp. nov., isolated from the brown alga Fucus spiralis.</title>
        <authorList>
            <person name="Hahnke S."/>
            <person name="Berger M."/>
            <person name="Schlingloff A."/>
            <person name="Athale I."/>
            <person name="Neumann-Schaal M."/>
            <person name="Adenaya A."/>
            <person name="Poehlein A."/>
            <person name="Daniel R."/>
            <person name="Pertersen J."/>
            <person name="Brinkhoff T."/>
        </authorList>
    </citation>
    <scope>NUCLEOTIDE SEQUENCE [LARGE SCALE GENOMIC DNA]</scope>
    <source>
        <strain evidence="3">B14</strain>
    </source>
</reference>
<dbReference type="InterPro" id="IPR024047">
    <property type="entry name" value="MM3350-like_sf"/>
</dbReference>
<dbReference type="Proteomes" id="UP001318682">
    <property type="component" value="Chromosome"/>
</dbReference>
<gene>
    <name evidence="2" type="ORF">ROLI_011200</name>
</gene>
<sequence length="229" mass="25987">MLEDSGARSIRYIYDFSDSWEHRLQIGAFTDAKPGDLYPRLTDISGRCPPEDVGGFPGYEEFLEAMADPKHPEHANLTEWYGGVFDPDTPQEDELRFQALKLAKRWKPKKTINWSTWGQSTAYDSSHILDTVDFAKVRYFRRCSEEASPDDEPAKLDLTTIHSLRDFSPEETDDEGNAVDPTEVITFLQKYLKLTHCDLFFADAVILVEGSVKRLFGPVAVSCRLSKPG</sequence>
<organism evidence="2 3">
    <name type="scientific">Roseobacter fucihabitans</name>
    <dbReference type="NCBI Taxonomy" id="1537242"/>
    <lineage>
        <taxon>Bacteria</taxon>
        <taxon>Pseudomonadati</taxon>
        <taxon>Pseudomonadota</taxon>
        <taxon>Alphaproteobacteria</taxon>
        <taxon>Rhodobacterales</taxon>
        <taxon>Roseobacteraceae</taxon>
        <taxon>Roseobacter</taxon>
    </lineage>
</organism>
<dbReference type="Gene3D" id="3.10.290.30">
    <property type="entry name" value="MM3350-like"/>
    <property type="match status" value="1"/>
</dbReference>
<evidence type="ECO:0000313" key="3">
    <source>
        <dbReference type="Proteomes" id="UP001318682"/>
    </source>
</evidence>
<protein>
    <recommendedName>
        <fullName evidence="1">Plasmid pRiA4b Orf3-like domain-containing protein</fullName>
    </recommendedName>
</protein>
<dbReference type="InterPro" id="IPR012912">
    <property type="entry name" value="Plasmid_pRiA4b_Orf3-like"/>
</dbReference>
<keyword evidence="3" id="KW-1185">Reference proteome</keyword>
<evidence type="ECO:0000313" key="2">
    <source>
        <dbReference type="EMBL" id="WVX48042.1"/>
    </source>
</evidence>
<dbReference type="Pfam" id="PF07929">
    <property type="entry name" value="PRiA4_ORF3"/>
    <property type="match status" value="1"/>
</dbReference>
<proteinExistence type="predicted"/>
<dbReference type="EMBL" id="CP143423">
    <property type="protein sequence ID" value="WVX48042.1"/>
    <property type="molecule type" value="Genomic_DNA"/>
</dbReference>
<evidence type="ECO:0000259" key="1">
    <source>
        <dbReference type="Pfam" id="PF07929"/>
    </source>
</evidence>
<dbReference type="PANTHER" id="PTHR41878">
    <property type="entry name" value="LEXA REPRESSOR-RELATED"/>
    <property type="match status" value="1"/>
</dbReference>